<accession>A0A0P9R2C5</accession>
<feature type="transmembrane region" description="Helical" evidence="1">
    <location>
        <begin position="257"/>
        <end position="278"/>
    </location>
</feature>
<keyword evidence="1" id="KW-1133">Transmembrane helix</keyword>
<dbReference type="AlphaFoldDB" id="A0A0P9R2C5"/>
<dbReference type="PATRIC" id="fig|235272.12.peg.848"/>
<gene>
    <name evidence="2" type="ORF">ALO71_00635</name>
</gene>
<protein>
    <submittedName>
        <fullName evidence="2">Sensory box/GGDEF family protein</fullName>
    </submittedName>
</protein>
<keyword evidence="1" id="KW-0812">Transmembrane</keyword>
<evidence type="ECO:0000313" key="3">
    <source>
        <dbReference type="Proteomes" id="UP000050346"/>
    </source>
</evidence>
<keyword evidence="1" id="KW-0472">Membrane</keyword>
<dbReference type="Proteomes" id="UP000050346">
    <property type="component" value="Unassembled WGS sequence"/>
</dbReference>
<reference evidence="2 3" key="1">
    <citation type="submission" date="2015-09" db="EMBL/GenBank/DDBJ databases">
        <title>Genome announcement of multiple Pseudomonas syringae strains.</title>
        <authorList>
            <person name="Thakur S."/>
            <person name="Wang P.W."/>
            <person name="Gong Y."/>
            <person name="Weir B.S."/>
            <person name="Guttman D.S."/>
        </authorList>
    </citation>
    <scope>NUCLEOTIDE SEQUENCE [LARGE SCALE GENOMIC DNA]</scope>
    <source>
        <strain evidence="2 3">ICMP9150</strain>
    </source>
</reference>
<proteinExistence type="predicted"/>
<sequence length="335" mass="37444">MPTSTPLPSSSVATDSATRPLRGSVKGILAALVLVVLALLFWQLIEQFHQTQERQRQRSLEYSIQLSDRMSLNMALKAQIAMNLLDEAQSSGDRLEQPTALASLRTALPALRSAARLNPTGDIVGDSAEASRDGEFLRQAMKKAQGHPYFYTGTEDVKQIYILIRQGGGVSGDYWALRMAPDALKDLASQPAQDFQHIWRLEQRKTQRVLLREPAPSNEADSGLSDTVLLQPLSNSDWQLRGLFDTYKARSELLAPLIGKCLIGLLLSILPLIALMSLRKRQRQMLQSRRRYRDIFEGAGVAICVMDMSGLQEQLEALEVRTDEDFELLLKSQPR</sequence>
<organism evidence="2 3">
    <name type="scientific">Pseudomonas amygdali pv. dendropanacis</name>
    <dbReference type="NCBI Taxonomy" id="235272"/>
    <lineage>
        <taxon>Bacteria</taxon>
        <taxon>Pseudomonadati</taxon>
        <taxon>Pseudomonadota</taxon>
        <taxon>Gammaproteobacteria</taxon>
        <taxon>Pseudomonadales</taxon>
        <taxon>Pseudomonadaceae</taxon>
        <taxon>Pseudomonas</taxon>
        <taxon>Pseudomonas amygdali</taxon>
    </lineage>
</organism>
<evidence type="ECO:0000313" key="2">
    <source>
        <dbReference type="EMBL" id="KPX22105.1"/>
    </source>
</evidence>
<dbReference type="EMBL" id="LJQG01000078">
    <property type="protein sequence ID" value="KPX22105.1"/>
    <property type="molecule type" value="Genomic_DNA"/>
</dbReference>
<comment type="caution">
    <text evidence="2">The sequence shown here is derived from an EMBL/GenBank/DDBJ whole genome shotgun (WGS) entry which is preliminary data.</text>
</comment>
<feature type="transmembrane region" description="Helical" evidence="1">
    <location>
        <begin position="27"/>
        <end position="45"/>
    </location>
</feature>
<evidence type="ECO:0000256" key="1">
    <source>
        <dbReference type="SAM" id="Phobius"/>
    </source>
</evidence>
<name>A0A0P9R2C5_PSEA0</name>